<sequence length="1205" mass="133680">MRICMVSDFFYPSIGGVEEHVYNLSQMLLSLGHKIVVLTHAYGNCSGVRYVTGGLKVYYLPIKVCYNQCILPTAVCNVPMLRAVLLRERVDVVHGHSAFSALAHEALMVGSLLGLKTVFTDHSLFGFADLSAALTNNLLEVNLGMVNHAICVSHIGKENTVLRARVAKHRVSVIPNAVDTALFTPDPGQRPSNDTINIVVASRLVYRKGIDLLAGIIPRFKKIPNVNFIIVGDGPKRDLLEEIREKTNMQDRVEMVGAVEHARVRDVLVRGHIFAYCMAIVEAASCGLQVVSTCVGGIPEVLPKSLILLAEPDVDAIHAAILVAIERHQKSSFKVSPPLANGHLPSENGNGKGKRRQPVMCPYKCNELVETLYNWEDVALRTVKVYDRILQERSFTTSELVFAVWQHGSWFLVFFVVAHYMMRLLELWRPRRLLTLPWSLIFCIRVMSEYERAVVLRLGRLRTKLPRGPGVIFLVPCIDVIVVVDIRTRSFDLDRQAILTRDMVTISIDGVVPLDAMLQVYDPEEATEKLAMTTLRTVAGTHKLMDLLSSKEYLSNQIEGILYNSTEPWGVRVERVEIKEIFMPDQLKRALAVEQEALREAKAKVAAAQGERDAVKALKEAADIMETNPIALQLRYLQTLNSICNDNTRSYVFPFPVDINIKLIFCDHIGAVTMAELVRDWLADYQRTRGQPAEAEAFVVEHETDPEIAEAIFTIFNERQRNESMQLLAFYRSPELTLHKFPLQFIPVLVYTYLHSVAGGDKKAARGVETLLICIYNGEVSTDDGGQRVVAFRMPILAQTSVKNLPMTDLRRWEENCNREVKWGPHQRIESIHAQNRMRILTALLFCYNQQVSQTQKSSLLHLCRVTSQLVNQGFTTNSDPATGATFPKPSSPRIPLSASFLIELVHAIYFAMFNGYGTIAIQTLDDIHNRAIYEMYTELILVTSAVRNSLHANPSGQPNDGPMGLSVALTPSTNTVTTSVSKSMITNASFRTKKLPDDIPIQVQDLTMQQAPQQLASVTEETEPGSKESPSTKESSGTRTSIMRPSMEGIKAQAHKALIAGFKKSKDKEKEKDKEPPKPPQRKFDKHPQRNSLLQLQAEASSSTSSQLANSSADAVPQPTGEVLPLQTLSLINENGSNSFSVDSDLNDGMNANANTSLPPLSSTTNSVTSSDLLTKSFDSSIELAPLGHSSSNGGKLAEHSLAE</sequence>
<dbReference type="Pfam" id="PF08288">
    <property type="entry name" value="PIGA"/>
    <property type="match status" value="1"/>
</dbReference>
<dbReference type="GO" id="GO:0006506">
    <property type="term" value="P:GPI anchor biosynthetic process"/>
    <property type="evidence" value="ECO:0007669"/>
    <property type="project" value="UniProtKB-KW"/>
</dbReference>
<evidence type="ECO:0000256" key="12">
    <source>
        <dbReference type="ARBA" id="ARBA00032160"/>
    </source>
</evidence>
<feature type="coiled-coil region" evidence="14">
    <location>
        <begin position="591"/>
        <end position="618"/>
    </location>
</feature>
<dbReference type="PANTHER" id="PTHR45871">
    <property type="entry name" value="N-ACETYLGLUCOSAMINYL-PHOSPHATIDYLINOSITOL BIOSYNTHETIC PROTEIN"/>
    <property type="match status" value="1"/>
</dbReference>
<evidence type="ECO:0000256" key="2">
    <source>
        <dbReference type="ARBA" id="ARBA00004514"/>
    </source>
</evidence>
<dbReference type="Pfam" id="PF01145">
    <property type="entry name" value="Band_7"/>
    <property type="match status" value="1"/>
</dbReference>
<feature type="region of interest" description="Disordered" evidence="15">
    <location>
        <begin position="1185"/>
        <end position="1205"/>
    </location>
</feature>
<feature type="region of interest" description="Disordered" evidence="15">
    <location>
        <begin position="1012"/>
        <end position="1042"/>
    </location>
</feature>
<evidence type="ECO:0000313" key="18">
    <source>
        <dbReference type="Proteomes" id="UP001059596"/>
    </source>
</evidence>
<keyword evidence="9" id="KW-0328">Glycosyltransferase</keyword>
<keyword evidence="10" id="KW-0808">Transferase</keyword>
<dbReference type="SUPFAM" id="SSF53756">
    <property type="entry name" value="UDP-Glycosyltransferase/glycogen phosphorylase"/>
    <property type="match status" value="1"/>
</dbReference>
<dbReference type="GO" id="GO:0017176">
    <property type="term" value="F:phosphatidylinositol N-acetylglucosaminyltransferase activity"/>
    <property type="evidence" value="ECO:0007669"/>
    <property type="project" value="UniProtKB-EC"/>
</dbReference>
<dbReference type="InterPro" id="IPR001107">
    <property type="entry name" value="Band_7"/>
</dbReference>
<evidence type="ECO:0000256" key="4">
    <source>
        <dbReference type="ARBA" id="ARBA00008164"/>
    </source>
</evidence>
<comment type="caution">
    <text evidence="17">The sequence shown here is derived from an EMBL/GenBank/DDBJ whole genome shotgun (WGS) entry which is preliminary data.</text>
</comment>
<dbReference type="GO" id="GO:0009898">
    <property type="term" value="C:cytoplasmic side of plasma membrane"/>
    <property type="evidence" value="ECO:0007669"/>
    <property type="project" value="UniProtKB-ARBA"/>
</dbReference>
<feature type="compositionally biased region" description="Polar residues" evidence="15">
    <location>
        <begin position="1029"/>
        <end position="1042"/>
    </location>
</feature>
<evidence type="ECO:0000256" key="15">
    <source>
        <dbReference type="SAM" id="MobiDB-lite"/>
    </source>
</evidence>
<feature type="compositionally biased region" description="Low complexity" evidence="15">
    <location>
        <begin position="1156"/>
        <end position="1171"/>
    </location>
</feature>
<evidence type="ECO:0000256" key="7">
    <source>
        <dbReference type="ARBA" id="ARBA00022490"/>
    </source>
</evidence>
<proteinExistence type="inferred from homology"/>
<dbReference type="InterPro" id="IPR001296">
    <property type="entry name" value="Glyco_trans_1"/>
</dbReference>
<evidence type="ECO:0000256" key="13">
    <source>
        <dbReference type="ARBA" id="ARBA00034482"/>
    </source>
</evidence>
<evidence type="ECO:0000256" key="14">
    <source>
        <dbReference type="SAM" id="Coils"/>
    </source>
</evidence>
<comment type="subcellular location">
    <subcellularLocation>
        <location evidence="1">Cell membrane</location>
    </subcellularLocation>
    <subcellularLocation>
        <location evidence="2">Cytoplasm</location>
        <location evidence="2">Cytosol</location>
    </subcellularLocation>
</comment>
<evidence type="ECO:0000256" key="1">
    <source>
        <dbReference type="ARBA" id="ARBA00004236"/>
    </source>
</evidence>
<keyword evidence="6" id="KW-1003">Cell membrane</keyword>
<keyword evidence="8" id="KW-0337">GPI-anchor biosynthesis</keyword>
<dbReference type="Gene3D" id="6.10.250.2090">
    <property type="match status" value="1"/>
</dbReference>
<dbReference type="InterPro" id="IPR039507">
    <property type="entry name" value="PIG-A/GPI3"/>
</dbReference>
<feature type="compositionally biased region" description="Low complexity" evidence="15">
    <location>
        <begin position="1093"/>
        <end position="1114"/>
    </location>
</feature>
<keyword evidence="18" id="KW-1185">Reference proteome</keyword>
<dbReference type="GO" id="GO:0005829">
    <property type="term" value="C:cytosol"/>
    <property type="evidence" value="ECO:0007669"/>
    <property type="project" value="UniProtKB-SubCell"/>
</dbReference>
<evidence type="ECO:0000256" key="6">
    <source>
        <dbReference type="ARBA" id="ARBA00022475"/>
    </source>
</evidence>
<dbReference type="EMBL" id="JAMKOV010000005">
    <property type="protein sequence ID" value="KAI8039602.1"/>
    <property type="molecule type" value="Genomic_DNA"/>
</dbReference>
<dbReference type="FunFam" id="3.30.479.30:FF:000004">
    <property type="entry name" value="Putative membrane protease family, stomatin"/>
    <property type="match status" value="1"/>
</dbReference>
<dbReference type="SUPFAM" id="SSF117892">
    <property type="entry name" value="Band 7/SPFH domain"/>
    <property type="match status" value="1"/>
</dbReference>
<evidence type="ECO:0000259" key="16">
    <source>
        <dbReference type="SMART" id="SM00244"/>
    </source>
</evidence>
<dbReference type="GO" id="GO:0000506">
    <property type="term" value="C:glycosylphosphatidylinositol-N-acetylglucosaminyltransferase (GPI-GnT) complex"/>
    <property type="evidence" value="ECO:0007669"/>
    <property type="project" value="InterPro"/>
</dbReference>
<dbReference type="Pfam" id="PF00534">
    <property type="entry name" value="Glycos_transf_1"/>
    <property type="match status" value="1"/>
</dbReference>
<dbReference type="PANTHER" id="PTHR45871:SF1">
    <property type="entry name" value="PHOSPHATIDYLINOSITOL N-ACETYLGLUCOSAMINYLTRANSFERASE SUBUNIT A"/>
    <property type="match status" value="1"/>
</dbReference>
<evidence type="ECO:0000256" key="8">
    <source>
        <dbReference type="ARBA" id="ARBA00022502"/>
    </source>
</evidence>
<gene>
    <name evidence="17" type="ORF">M5D96_007022</name>
</gene>
<evidence type="ECO:0000256" key="9">
    <source>
        <dbReference type="ARBA" id="ARBA00022676"/>
    </source>
</evidence>
<keyword evidence="11" id="KW-0472">Membrane</keyword>
<name>A0A9Q0BP43_9MUSC</name>
<feature type="compositionally biased region" description="Polar residues" evidence="15">
    <location>
        <begin position="1143"/>
        <end position="1155"/>
    </location>
</feature>
<dbReference type="InterPro" id="IPR001972">
    <property type="entry name" value="Stomatin_HflK_fam"/>
</dbReference>
<feature type="region of interest" description="Disordered" evidence="15">
    <location>
        <begin position="1143"/>
        <end position="1171"/>
    </location>
</feature>
<dbReference type="Proteomes" id="UP001059596">
    <property type="component" value="Unassembled WGS sequence"/>
</dbReference>
<evidence type="ECO:0000313" key="17">
    <source>
        <dbReference type="EMBL" id="KAI8039602.1"/>
    </source>
</evidence>
<dbReference type="Gene3D" id="3.40.50.2000">
    <property type="entry name" value="Glycogen Phosphorylase B"/>
    <property type="match status" value="2"/>
</dbReference>
<keyword evidence="7" id="KW-0963">Cytoplasm</keyword>
<dbReference type="EC" id="2.4.1.198" evidence="5"/>
<dbReference type="CDD" id="cd03796">
    <property type="entry name" value="GT4_PIG-A-like"/>
    <property type="match status" value="1"/>
</dbReference>
<dbReference type="InterPro" id="IPR036013">
    <property type="entry name" value="Band_7/SPFH_dom_sf"/>
</dbReference>
<organism evidence="17 18">
    <name type="scientific">Drosophila gunungcola</name>
    <name type="common">fruit fly</name>
    <dbReference type="NCBI Taxonomy" id="103775"/>
    <lineage>
        <taxon>Eukaryota</taxon>
        <taxon>Metazoa</taxon>
        <taxon>Ecdysozoa</taxon>
        <taxon>Arthropoda</taxon>
        <taxon>Hexapoda</taxon>
        <taxon>Insecta</taxon>
        <taxon>Pterygota</taxon>
        <taxon>Neoptera</taxon>
        <taxon>Endopterygota</taxon>
        <taxon>Diptera</taxon>
        <taxon>Brachycera</taxon>
        <taxon>Muscomorpha</taxon>
        <taxon>Ephydroidea</taxon>
        <taxon>Drosophilidae</taxon>
        <taxon>Drosophila</taxon>
        <taxon>Sophophora</taxon>
    </lineage>
</organism>
<evidence type="ECO:0000256" key="10">
    <source>
        <dbReference type="ARBA" id="ARBA00022679"/>
    </source>
</evidence>
<feature type="region of interest" description="Disordered" evidence="15">
    <location>
        <begin position="1062"/>
        <end position="1121"/>
    </location>
</feature>
<evidence type="ECO:0000256" key="3">
    <source>
        <dbReference type="ARBA" id="ARBA00004687"/>
    </source>
</evidence>
<feature type="compositionally biased region" description="Basic and acidic residues" evidence="15">
    <location>
        <begin position="1065"/>
        <end position="1089"/>
    </location>
</feature>
<comment type="similarity">
    <text evidence="13">Belongs to the Hyccin family.</text>
</comment>
<keyword evidence="14" id="KW-0175">Coiled coil</keyword>
<dbReference type="InterPro" id="IPR013234">
    <property type="entry name" value="PIGA_GPI_anchor_biosynthesis"/>
</dbReference>
<dbReference type="Gene3D" id="3.30.479.30">
    <property type="entry name" value="Band 7 domain"/>
    <property type="match status" value="1"/>
</dbReference>
<comment type="similarity">
    <text evidence="4">Belongs to the band 7/mec-2 family.</text>
</comment>
<dbReference type="Pfam" id="PF09790">
    <property type="entry name" value="Hyccin"/>
    <property type="match status" value="1"/>
</dbReference>
<reference evidence="17" key="1">
    <citation type="journal article" date="2023" name="Genome Biol. Evol.">
        <title>Long-read-based Genome Assembly of Drosophila gunungcola Reveals Fewer Chemosensory Genes in Flower-breeding Species.</title>
        <authorList>
            <person name="Negi A."/>
            <person name="Liao B.Y."/>
            <person name="Yeh S.D."/>
        </authorList>
    </citation>
    <scope>NUCLEOTIDE SEQUENCE</scope>
    <source>
        <strain evidence="17">Sukarami</strain>
    </source>
</reference>
<evidence type="ECO:0000256" key="5">
    <source>
        <dbReference type="ARBA" id="ARBA00012420"/>
    </source>
</evidence>
<feature type="domain" description="Band 7" evidence="16">
    <location>
        <begin position="442"/>
        <end position="595"/>
    </location>
</feature>
<dbReference type="FunFam" id="3.40.50.2000:FF:000026">
    <property type="entry name" value="Phosphatidylinositol N-acetylglucosaminyltransferase subunit A"/>
    <property type="match status" value="1"/>
</dbReference>
<comment type="pathway">
    <text evidence="3">Glycolipid biosynthesis; glycosylphosphatidylinositol-anchor biosynthesis.</text>
</comment>
<accession>A0A9Q0BP43</accession>
<dbReference type="InterPro" id="IPR018619">
    <property type="entry name" value="Hyccin"/>
</dbReference>
<protein>
    <recommendedName>
        <fullName evidence="5">phosphatidylinositol N-acetylglucosaminyltransferase</fullName>
        <ecNumber evidence="5">2.4.1.198</ecNumber>
    </recommendedName>
    <alternativeName>
        <fullName evidence="12">GlcNAc-PI synthesis protein</fullName>
    </alternativeName>
</protein>
<evidence type="ECO:0000256" key="11">
    <source>
        <dbReference type="ARBA" id="ARBA00023136"/>
    </source>
</evidence>
<dbReference type="PRINTS" id="PR00721">
    <property type="entry name" value="STOMATIN"/>
</dbReference>
<dbReference type="AlphaFoldDB" id="A0A9Q0BP43"/>
<dbReference type="SMART" id="SM00244">
    <property type="entry name" value="PHB"/>
    <property type="match status" value="1"/>
</dbReference>